<dbReference type="InterPro" id="IPR008969">
    <property type="entry name" value="CarboxyPept-like_regulatory"/>
</dbReference>
<evidence type="ECO:0000313" key="10">
    <source>
        <dbReference type="EMBL" id="AXY75963.1"/>
    </source>
</evidence>
<evidence type="ECO:0000256" key="6">
    <source>
        <dbReference type="ARBA" id="ARBA00023237"/>
    </source>
</evidence>
<dbReference type="Proteomes" id="UP000263900">
    <property type="component" value="Chromosome"/>
</dbReference>
<organism evidence="10 11">
    <name type="scientific">Paraflavitalea soli</name>
    <dbReference type="NCBI Taxonomy" id="2315862"/>
    <lineage>
        <taxon>Bacteria</taxon>
        <taxon>Pseudomonadati</taxon>
        <taxon>Bacteroidota</taxon>
        <taxon>Chitinophagia</taxon>
        <taxon>Chitinophagales</taxon>
        <taxon>Chitinophagaceae</taxon>
        <taxon>Paraflavitalea</taxon>
    </lineage>
</organism>
<dbReference type="SUPFAM" id="SSF56935">
    <property type="entry name" value="Porins"/>
    <property type="match status" value="1"/>
</dbReference>
<dbReference type="InterPro" id="IPR023996">
    <property type="entry name" value="TonB-dep_OMP_SusC/RagA"/>
</dbReference>
<dbReference type="PROSITE" id="PS52016">
    <property type="entry name" value="TONB_DEPENDENT_REC_3"/>
    <property type="match status" value="1"/>
</dbReference>
<dbReference type="EMBL" id="CP032157">
    <property type="protein sequence ID" value="AXY75963.1"/>
    <property type="molecule type" value="Genomic_DNA"/>
</dbReference>
<dbReference type="Gene3D" id="2.170.130.10">
    <property type="entry name" value="TonB-dependent receptor, plug domain"/>
    <property type="match status" value="1"/>
</dbReference>
<feature type="domain" description="TonB-dependent receptor plug" evidence="9">
    <location>
        <begin position="118"/>
        <end position="243"/>
    </location>
</feature>
<dbReference type="Pfam" id="PF07715">
    <property type="entry name" value="Plug"/>
    <property type="match status" value="1"/>
</dbReference>
<reference evidence="10 11" key="1">
    <citation type="submission" date="2018-09" db="EMBL/GenBank/DDBJ databases">
        <title>Genome sequencing of strain 6GH32-13.</title>
        <authorList>
            <person name="Weon H.-Y."/>
            <person name="Heo J."/>
            <person name="Kwon S.-W."/>
        </authorList>
    </citation>
    <scope>NUCLEOTIDE SEQUENCE [LARGE SCALE GENOMIC DNA]</scope>
    <source>
        <strain evidence="10 11">5GH32-13</strain>
    </source>
</reference>
<dbReference type="KEGG" id="pseg:D3H65_19120"/>
<keyword evidence="6 7" id="KW-0998">Cell outer membrane</keyword>
<evidence type="ECO:0000256" key="8">
    <source>
        <dbReference type="SAM" id="SignalP"/>
    </source>
</evidence>
<dbReference type="GO" id="GO:0009279">
    <property type="term" value="C:cell outer membrane"/>
    <property type="evidence" value="ECO:0007669"/>
    <property type="project" value="UniProtKB-SubCell"/>
</dbReference>
<dbReference type="InterPro" id="IPR036942">
    <property type="entry name" value="Beta-barrel_TonB_sf"/>
</dbReference>
<feature type="signal peptide" evidence="8">
    <location>
        <begin position="1"/>
        <end position="23"/>
    </location>
</feature>
<feature type="chain" id="PRO_5017591849" evidence="8">
    <location>
        <begin position="24"/>
        <end position="1036"/>
    </location>
</feature>
<keyword evidence="8" id="KW-0732">Signal</keyword>
<keyword evidence="11" id="KW-1185">Reference proteome</keyword>
<evidence type="ECO:0000256" key="1">
    <source>
        <dbReference type="ARBA" id="ARBA00004571"/>
    </source>
</evidence>
<dbReference type="NCBIfam" id="TIGR04057">
    <property type="entry name" value="SusC_RagA_signa"/>
    <property type="match status" value="1"/>
</dbReference>
<dbReference type="Pfam" id="PF13715">
    <property type="entry name" value="CarbopepD_reg_2"/>
    <property type="match status" value="1"/>
</dbReference>
<evidence type="ECO:0000256" key="4">
    <source>
        <dbReference type="ARBA" id="ARBA00022692"/>
    </source>
</evidence>
<gene>
    <name evidence="10" type="ORF">D3H65_19120</name>
</gene>
<evidence type="ECO:0000256" key="7">
    <source>
        <dbReference type="PROSITE-ProRule" id="PRU01360"/>
    </source>
</evidence>
<evidence type="ECO:0000259" key="9">
    <source>
        <dbReference type="Pfam" id="PF07715"/>
    </source>
</evidence>
<proteinExistence type="inferred from homology"/>
<evidence type="ECO:0000256" key="5">
    <source>
        <dbReference type="ARBA" id="ARBA00023136"/>
    </source>
</evidence>
<dbReference type="InterPro" id="IPR012910">
    <property type="entry name" value="Plug_dom"/>
</dbReference>
<dbReference type="AlphaFoldDB" id="A0A3B7MRI4"/>
<dbReference type="InterPro" id="IPR037066">
    <property type="entry name" value="Plug_dom_sf"/>
</dbReference>
<accession>A0A3B7MRI4</accession>
<dbReference type="InterPro" id="IPR039426">
    <property type="entry name" value="TonB-dep_rcpt-like"/>
</dbReference>
<keyword evidence="3 7" id="KW-1134">Transmembrane beta strand</keyword>
<evidence type="ECO:0000256" key="3">
    <source>
        <dbReference type="ARBA" id="ARBA00022452"/>
    </source>
</evidence>
<dbReference type="SUPFAM" id="SSF49464">
    <property type="entry name" value="Carboxypeptidase regulatory domain-like"/>
    <property type="match status" value="1"/>
</dbReference>
<keyword evidence="5 7" id="KW-0472">Membrane</keyword>
<name>A0A3B7MRI4_9BACT</name>
<protein>
    <submittedName>
        <fullName evidence="10">SusC/RagA family TonB-linked outer membrane protein</fullName>
    </submittedName>
</protein>
<dbReference type="Gene3D" id="2.40.170.20">
    <property type="entry name" value="TonB-dependent receptor, beta-barrel domain"/>
    <property type="match status" value="1"/>
</dbReference>
<dbReference type="NCBIfam" id="TIGR04056">
    <property type="entry name" value="OMP_RagA_SusC"/>
    <property type="match status" value="1"/>
</dbReference>
<keyword evidence="2 7" id="KW-0813">Transport</keyword>
<dbReference type="RefSeq" id="WP_119051842.1">
    <property type="nucleotide sequence ID" value="NZ_CP032157.1"/>
</dbReference>
<comment type="subcellular location">
    <subcellularLocation>
        <location evidence="1 7">Cell outer membrane</location>
        <topology evidence="1 7">Multi-pass membrane protein</topology>
    </subcellularLocation>
</comment>
<evidence type="ECO:0000313" key="11">
    <source>
        <dbReference type="Proteomes" id="UP000263900"/>
    </source>
</evidence>
<evidence type="ECO:0000256" key="2">
    <source>
        <dbReference type="ARBA" id="ARBA00022448"/>
    </source>
</evidence>
<sequence>MKQLLGLSLLLCFAALCSLNVSAQEKKWVSGILRDPRGNPVASATVVEKGTTNQTLSDGEGAFRLQVASGATLVISSIGFKALEAPASTSSALNLIIQPTAADLNEVVVTALGIKRQKKSLGYAVQEVKGTTLLDAREPNLTNALTGVVAGLQVIRSSTGPAGSSKINLRGNTSLTGLNQPLIVVDGVPIDNFVGAVNNDYFNPGLDMGNGLADINAGDIESISVLKGASAAALYGSRAGNGVILITTKTGRKQNGLGIQVSSTLGVESIFTHPDRQTTFGMGSDGAFAPTASGSWGPKITGQTVTNWKGQSEQMQAYDNVKAFFGDGLTQNHNVSFQQQINSTSIYTSLNYLNDKSMIPGTKLTRVNLTARAVSKFGKDNRWTTDTKIQYSNANAKNRPVAGLNTSNYPALLYNLPVSLDVTQFDPPVNQFGAMIWYDGSNRVNPYWNTKYNLNNDARDRFIMTGSLKYNFTSWLNAEVKGGADMYTTNYNSKVYAGSPLTTTGRFSVGKQTYSEFNYSTLITAQKDNLFGKLGGTATVGGNLMQQKSSNVGVNAGELKVPNLFSATNGTGTPVITDTYSERRINSVYGTVGVNWDGYLFLDATFRNDWSSALHPDNASYFYPSVSLSYVFTESFKTLPSWITYGKLRASYATVGNDMAPYQLYNTYTISNDPNQNTVAARKATRFDKNVRSELIKSSELGAELRFLDNRIGLDFSYYKSNATRQLIDLPMDPMSGYTARKINAGDIQNSGFEVMLDARILNNPGGLTWNLSANFSRNRNVVKEISDRDSVSKYQLGGFDAVSVQAVKGELYGEIYGSTFLRVTDTKSEYYGQLILTGTGLPQAGLQNQRLGNQQATGLLGVTNTFGYKGFTLGVLVDARFGGKIFSATQVGMQRAGTAAATVVNGERANFTVDGVVVDGTGYKKNTTAVSPQLYWSQVTNLGNAGITELNMYDASNVRIRNIQLNYDLPLKILSKTPIQRARIGVSCNNVWLISSHMNGLDPESVFATGTNAVGFENVSPPTTRTVLFNLSLTF</sequence>
<dbReference type="OrthoDB" id="9768177at2"/>
<dbReference type="InterPro" id="IPR023997">
    <property type="entry name" value="TonB-dep_OMP_SusC/RagA_CS"/>
</dbReference>
<comment type="similarity">
    <text evidence="7">Belongs to the TonB-dependent receptor family.</text>
</comment>
<keyword evidence="4 7" id="KW-0812">Transmembrane</keyword>